<evidence type="ECO:0000256" key="1">
    <source>
        <dbReference type="ARBA" id="ARBA00023125"/>
    </source>
</evidence>
<organism evidence="4 5">
    <name type="scientific">Paraferrimonas sedimenticola</name>
    <dbReference type="NCBI Taxonomy" id="375674"/>
    <lineage>
        <taxon>Bacteria</taxon>
        <taxon>Pseudomonadati</taxon>
        <taxon>Pseudomonadota</taxon>
        <taxon>Gammaproteobacteria</taxon>
        <taxon>Alteromonadales</taxon>
        <taxon>Ferrimonadaceae</taxon>
        <taxon>Paraferrimonas</taxon>
    </lineage>
</organism>
<dbReference type="InterPro" id="IPR041698">
    <property type="entry name" value="Methyltransf_25"/>
</dbReference>
<keyword evidence="2" id="KW-0175">Coiled coil</keyword>
<comment type="caution">
    <text evidence="4">The sequence shown here is derived from an EMBL/GenBank/DDBJ whole genome shotgun (WGS) entry which is preliminary data.</text>
</comment>
<dbReference type="Pfam" id="PF13649">
    <property type="entry name" value="Methyltransf_25"/>
    <property type="match status" value="1"/>
</dbReference>
<dbReference type="PANTHER" id="PTHR30204:SF97">
    <property type="entry name" value="MERR FAMILY REGULATORY PROTEIN"/>
    <property type="match status" value="1"/>
</dbReference>
<feature type="coiled-coil region" evidence="2">
    <location>
        <begin position="66"/>
        <end position="93"/>
    </location>
</feature>
<dbReference type="EMBL" id="BSNC01000012">
    <property type="protein sequence ID" value="GLP97937.1"/>
    <property type="molecule type" value="Genomic_DNA"/>
</dbReference>
<proteinExistence type="predicted"/>
<dbReference type="PRINTS" id="PR00040">
    <property type="entry name" value="HTHMERR"/>
</dbReference>
<dbReference type="SUPFAM" id="SSF46955">
    <property type="entry name" value="Putative DNA-binding domain"/>
    <property type="match status" value="1"/>
</dbReference>
<dbReference type="Proteomes" id="UP001161422">
    <property type="component" value="Unassembled WGS sequence"/>
</dbReference>
<keyword evidence="1" id="KW-0238">DNA-binding</keyword>
<dbReference type="Pfam" id="PF13411">
    <property type="entry name" value="MerR_1"/>
    <property type="match status" value="1"/>
</dbReference>
<keyword evidence="4" id="KW-0808">Transferase</keyword>
<evidence type="ECO:0000313" key="5">
    <source>
        <dbReference type="Proteomes" id="UP001161422"/>
    </source>
</evidence>
<dbReference type="PANTHER" id="PTHR30204">
    <property type="entry name" value="REDOX-CYCLING DRUG-SENSING TRANSCRIPTIONAL ACTIVATOR SOXR"/>
    <property type="match status" value="1"/>
</dbReference>
<protein>
    <submittedName>
        <fullName evidence="4">Methyltransferase</fullName>
    </submittedName>
</protein>
<dbReference type="SUPFAM" id="SSF53335">
    <property type="entry name" value="S-adenosyl-L-methionine-dependent methyltransferases"/>
    <property type="match status" value="1"/>
</dbReference>
<sequence>MYRISELANAVGLSRSTLLYYEKQNIICGKRQANGYRVYDERDLQNLRFIQLLQAGGLTLKECKACMDAKLDTELLQNRLQELEREIAQKLDSKLLLEGLLGGVAQKDWHLHLQSAAPDVHLDWLRKQGFDEKQALRLKWLSKDMNEHDTYMADFMKVYETLERWGPGSESETLKAFKLVGNQPKTVLEIGCGKGLATRVLAEQTGALITAVDNEQSALDALDTAMTKLGYGKQVSTVCSSMTELPFEPNSFDLIWAEGSAYIMGVEKALKAWKPLLSDDGVMMISDLVWLTDDRTPEVEAFWLKDYPDIQTVDTRLAQIEAAGYQVKTHFTLSQQAWENYFVPLDARIQELASNMGESQALKDIATEIGIYRNYLGQFGYQMFILAPN</sequence>
<reference evidence="4" key="1">
    <citation type="journal article" date="2014" name="Int. J. Syst. Evol. Microbiol.">
        <title>Complete genome sequence of Corynebacterium casei LMG S-19264T (=DSM 44701T), isolated from a smear-ripened cheese.</title>
        <authorList>
            <consortium name="US DOE Joint Genome Institute (JGI-PGF)"/>
            <person name="Walter F."/>
            <person name="Albersmeier A."/>
            <person name="Kalinowski J."/>
            <person name="Ruckert C."/>
        </authorList>
    </citation>
    <scope>NUCLEOTIDE SEQUENCE</scope>
    <source>
        <strain evidence="4">NBRC 101628</strain>
    </source>
</reference>
<accession>A0AA37S081</accession>
<dbReference type="InterPro" id="IPR047057">
    <property type="entry name" value="MerR_fam"/>
</dbReference>
<feature type="domain" description="HTH merR-type" evidence="3">
    <location>
        <begin position="1"/>
        <end position="69"/>
    </location>
</feature>
<dbReference type="AlphaFoldDB" id="A0AA37S081"/>
<gene>
    <name evidence="4" type="ORF">GCM10007895_32440</name>
</gene>
<dbReference type="CDD" id="cd02440">
    <property type="entry name" value="AdoMet_MTases"/>
    <property type="match status" value="1"/>
</dbReference>
<dbReference type="GO" id="GO:0032259">
    <property type="term" value="P:methylation"/>
    <property type="evidence" value="ECO:0007669"/>
    <property type="project" value="UniProtKB-KW"/>
</dbReference>
<dbReference type="GO" id="GO:0008168">
    <property type="term" value="F:methyltransferase activity"/>
    <property type="evidence" value="ECO:0007669"/>
    <property type="project" value="UniProtKB-KW"/>
</dbReference>
<dbReference type="GO" id="GO:0003677">
    <property type="term" value="F:DNA binding"/>
    <property type="evidence" value="ECO:0007669"/>
    <property type="project" value="UniProtKB-KW"/>
</dbReference>
<keyword evidence="4" id="KW-0489">Methyltransferase</keyword>
<evidence type="ECO:0000256" key="2">
    <source>
        <dbReference type="SAM" id="Coils"/>
    </source>
</evidence>
<dbReference type="SMART" id="SM00422">
    <property type="entry name" value="HTH_MERR"/>
    <property type="match status" value="1"/>
</dbReference>
<dbReference type="Gene3D" id="3.40.50.150">
    <property type="entry name" value="Vaccinia Virus protein VP39"/>
    <property type="match status" value="1"/>
</dbReference>
<keyword evidence="5" id="KW-1185">Reference proteome</keyword>
<dbReference type="PROSITE" id="PS50937">
    <property type="entry name" value="HTH_MERR_2"/>
    <property type="match status" value="1"/>
</dbReference>
<dbReference type="Gene3D" id="1.10.1660.10">
    <property type="match status" value="1"/>
</dbReference>
<dbReference type="InterPro" id="IPR000551">
    <property type="entry name" value="MerR-type_HTH_dom"/>
</dbReference>
<reference evidence="4" key="2">
    <citation type="submission" date="2023-01" db="EMBL/GenBank/DDBJ databases">
        <title>Draft genome sequence of Paraferrimonas sedimenticola strain NBRC 101628.</title>
        <authorList>
            <person name="Sun Q."/>
            <person name="Mori K."/>
        </authorList>
    </citation>
    <scope>NUCLEOTIDE SEQUENCE</scope>
    <source>
        <strain evidence="4">NBRC 101628</strain>
    </source>
</reference>
<evidence type="ECO:0000313" key="4">
    <source>
        <dbReference type="EMBL" id="GLP97937.1"/>
    </source>
</evidence>
<dbReference type="InterPro" id="IPR009061">
    <property type="entry name" value="DNA-bd_dom_put_sf"/>
</dbReference>
<dbReference type="GO" id="GO:0003700">
    <property type="term" value="F:DNA-binding transcription factor activity"/>
    <property type="evidence" value="ECO:0007669"/>
    <property type="project" value="InterPro"/>
</dbReference>
<evidence type="ECO:0000259" key="3">
    <source>
        <dbReference type="PROSITE" id="PS50937"/>
    </source>
</evidence>
<dbReference type="RefSeq" id="WP_095506859.1">
    <property type="nucleotide sequence ID" value="NZ_BSNC01000012.1"/>
</dbReference>
<name>A0AA37S081_9GAMM</name>
<dbReference type="InterPro" id="IPR029063">
    <property type="entry name" value="SAM-dependent_MTases_sf"/>
</dbReference>